<organism evidence="3">
    <name type="scientific">marine metagenome</name>
    <dbReference type="NCBI Taxonomy" id="408172"/>
    <lineage>
        <taxon>unclassified sequences</taxon>
        <taxon>metagenomes</taxon>
        <taxon>ecological metagenomes</taxon>
    </lineage>
</organism>
<evidence type="ECO:0000259" key="2">
    <source>
        <dbReference type="Pfam" id="PF12706"/>
    </source>
</evidence>
<protein>
    <recommendedName>
        <fullName evidence="2">Metallo-beta-lactamase domain-containing protein</fullName>
    </recommendedName>
</protein>
<dbReference type="EMBL" id="UINC01053951">
    <property type="protein sequence ID" value="SVB71092.1"/>
    <property type="molecule type" value="Genomic_DNA"/>
</dbReference>
<feature type="non-terminal residue" evidence="3">
    <location>
        <position position="200"/>
    </location>
</feature>
<dbReference type="Pfam" id="PF12706">
    <property type="entry name" value="Lactamase_B_2"/>
    <property type="match status" value="1"/>
</dbReference>
<name>A0A382G8B2_9ZZZZ</name>
<dbReference type="PANTHER" id="PTHR15032:SF4">
    <property type="entry name" value="N-ACYL-PHOSPHATIDYLETHANOLAMINE-HYDROLYZING PHOSPHOLIPASE D"/>
    <property type="match status" value="1"/>
</dbReference>
<evidence type="ECO:0000313" key="3">
    <source>
        <dbReference type="EMBL" id="SVB71092.1"/>
    </source>
</evidence>
<dbReference type="GO" id="GO:0005737">
    <property type="term" value="C:cytoplasm"/>
    <property type="evidence" value="ECO:0007669"/>
    <property type="project" value="TreeGrafter"/>
</dbReference>
<dbReference type="AlphaFoldDB" id="A0A382G8B2"/>
<feature type="domain" description="Metallo-beta-lactamase" evidence="2">
    <location>
        <begin position="94"/>
        <end position="199"/>
    </location>
</feature>
<feature type="region of interest" description="Disordered" evidence="1">
    <location>
        <begin position="1"/>
        <end position="35"/>
    </location>
</feature>
<dbReference type="Gene3D" id="3.60.15.10">
    <property type="entry name" value="Ribonuclease Z/Hydroxyacylglutathione hydrolase-like"/>
    <property type="match status" value="1"/>
</dbReference>
<gene>
    <name evidence="3" type="ORF">METZ01_LOCUS223946</name>
</gene>
<accession>A0A382G8B2</accession>
<dbReference type="PANTHER" id="PTHR15032">
    <property type="entry name" value="N-ACYL-PHOSPHATIDYLETHANOLAMINE-HYDROLYZING PHOSPHOLIPASE D"/>
    <property type="match status" value="1"/>
</dbReference>
<dbReference type="SUPFAM" id="SSF56281">
    <property type="entry name" value="Metallo-hydrolase/oxidoreductase"/>
    <property type="match status" value="1"/>
</dbReference>
<feature type="non-terminal residue" evidence="3">
    <location>
        <position position="1"/>
    </location>
</feature>
<dbReference type="InterPro" id="IPR036866">
    <property type="entry name" value="RibonucZ/Hydroxyglut_hydro"/>
</dbReference>
<proteinExistence type="predicted"/>
<sequence>VSSTGAQALEVRSDTQSLPPKHHLPDGTFRNNHHPAINKPGSDLLKWWWNRERSEPVSFPLDNNDPQFLRKNELVPTMTWIGHATLLIQYDGLNILTDPHFTERASPFKFIGPRRFTPPGLALTDLPRIDLVVLSHNHYDHLDEGTIKQLYSRQADQPPRFFVPLRQKQWFDDLGIPNVVELDWGENADYKGWRVHAVPT</sequence>
<reference evidence="3" key="1">
    <citation type="submission" date="2018-05" db="EMBL/GenBank/DDBJ databases">
        <authorList>
            <person name="Lanie J.A."/>
            <person name="Ng W.-L."/>
            <person name="Kazmierczak K.M."/>
            <person name="Andrzejewski T.M."/>
            <person name="Davidsen T.M."/>
            <person name="Wayne K.J."/>
            <person name="Tettelin H."/>
            <person name="Glass J.I."/>
            <person name="Rusch D."/>
            <person name="Podicherti R."/>
            <person name="Tsui H.-C.T."/>
            <person name="Winkler M.E."/>
        </authorList>
    </citation>
    <scope>NUCLEOTIDE SEQUENCE</scope>
</reference>
<dbReference type="InterPro" id="IPR001279">
    <property type="entry name" value="Metallo-B-lactamas"/>
</dbReference>
<evidence type="ECO:0000256" key="1">
    <source>
        <dbReference type="SAM" id="MobiDB-lite"/>
    </source>
</evidence>